<dbReference type="PANTHER" id="PTHR19848">
    <property type="entry name" value="WD40 REPEAT PROTEIN"/>
    <property type="match status" value="1"/>
</dbReference>
<name>A0A067MGJ2_BOTB1</name>
<dbReference type="Gene3D" id="2.130.10.10">
    <property type="entry name" value="YVTN repeat-like/Quinoprotein amine dehydrogenase"/>
    <property type="match status" value="3"/>
</dbReference>
<dbReference type="Gene3D" id="3.40.50.300">
    <property type="entry name" value="P-loop containing nucleotide triphosphate hydrolases"/>
    <property type="match status" value="1"/>
</dbReference>
<dbReference type="PROSITE" id="PS50837">
    <property type="entry name" value="NACHT"/>
    <property type="match status" value="1"/>
</dbReference>
<dbReference type="InterPro" id="IPR001680">
    <property type="entry name" value="WD40_rpt"/>
</dbReference>
<dbReference type="Proteomes" id="UP000027195">
    <property type="component" value="Unassembled WGS sequence"/>
</dbReference>
<dbReference type="PANTHER" id="PTHR19848:SF8">
    <property type="entry name" value="F-BOX AND WD REPEAT DOMAIN CONTAINING 7"/>
    <property type="match status" value="1"/>
</dbReference>
<dbReference type="InterPro" id="IPR015943">
    <property type="entry name" value="WD40/YVTN_repeat-like_dom_sf"/>
</dbReference>
<feature type="non-terminal residue" evidence="5">
    <location>
        <position position="1"/>
    </location>
</feature>
<evidence type="ECO:0000256" key="2">
    <source>
        <dbReference type="ARBA" id="ARBA00022737"/>
    </source>
</evidence>
<evidence type="ECO:0000313" key="5">
    <source>
        <dbReference type="EMBL" id="KDQ11002.1"/>
    </source>
</evidence>
<dbReference type="HOGENOM" id="CLU_000288_6_3_1"/>
<dbReference type="InterPro" id="IPR007111">
    <property type="entry name" value="NACHT_NTPase"/>
</dbReference>
<evidence type="ECO:0000313" key="6">
    <source>
        <dbReference type="Proteomes" id="UP000027195"/>
    </source>
</evidence>
<feature type="repeat" description="WD" evidence="3">
    <location>
        <begin position="1083"/>
        <end position="1115"/>
    </location>
</feature>
<organism evidence="5 6">
    <name type="scientific">Botryobasidium botryosum (strain FD-172 SS1)</name>
    <dbReference type="NCBI Taxonomy" id="930990"/>
    <lineage>
        <taxon>Eukaryota</taxon>
        <taxon>Fungi</taxon>
        <taxon>Dikarya</taxon>
        <taxon>Basidiomycota</taxon>
        <taxon>Agaricomycotina</taxon>
        <taxon>Agaricomycetes</taxon>
        <taxon>Cantharellales</taxon>
        <taxon>Botryobasidiaceae</taxon>
        <taxon>Botryobasidium</taxon>
    </lineage>
</organism>
<dbReference type="STRING" id="930990.A0A067MGJ2"/>
<dbReference type="Pfam" id="PF24883">
    <property type="entry name" value="NPHP3_N"/>
    <property type="match status" value="1"/>
</dbReference>
<dbReference type="EMBL" id="KL198062">
    <property type="protein sequence ID" value="KDQ11002.1"/>
    <property type="molecule type" value="Genomic_DNA"/>
</dbReference>
<evidence type="ECO:0000256" key="1">
    <source>
        <dbReference type="ARBA" id="ARBA00022574"/>
    </source>
</evidence>
<dbReference type="OrthoDB" id="163438at2759"/>
<dbReference type="PROSITE" id="PS00678">
    <property type="entry name" value="WD_REPEATS_1"/>
    <property type="match status" value="2"/>
</dbReference>
<dbReference type="InterPro" id="IPR027417">
    <property type="entry name" value="P-loop_NTPase"/>
</dbReference>
<keyword evidence="1 3" id="KW-0853">WD repeat</keyword>
<dbReference type="SUPFAM" id="SSF52540">
    <property type="entry name" value="P-loop containing nucleoside triphosphate hydrolases"/>
    <property type="match status" value="1"/>
</dbReference>
<reference evidence="6" key="1">
    <citation type="journal article" date="2014" name="Proc. Natl. Acad. Sci. U.S.A.">
        <title>Extensive sampling of basidiomycete genomes demonstrates inadequacy of the white-rot/brown-rot paradigm for wood decay fungi.</title>
        <authorList>
            <person name="Riley R."/>
            <person name="Salamov A.A."/>
            <person name="Brown D.W."/>
            <person name="Nagy L.G."/>
            <person name="Floudas D."/>
            <person name="Held B.W."/>
            <person name="Levasseur A."/>
            <person name="Lombard V."/>
            <person name="Morin E."/>
            <person name="Otillar R."/>
            <person name="Lindquist E.A."/>
            <person name="Sun H."/>
            <person name="LaButti K.M."/>
            <person name="Schmutz J."/>
            <person name="Jabbour D."/>
            <person name="Luo H."/>
            <person name="Baker S.E."/>
            <person name="Pisabarro A.G."/>
            <person name="Walton J.D."/>
            <person name="Blanchette R.A."/>
            <person name="Henrissat B."/>
            <person name="Martin F."/>
            <person name="Cullen D."/>
            <person name="Hibbett D.S."/>
            <person name="Grigoriev I.V."/>
        </authorList>
    </citation>
    <scope>NUCLEOTIDE SEQUENCE [LARGE SCALE GENOMIC DNA]</scope>
    <source>
        <strain evidence="6">FD-172 SS1</strain>
    </source>
</reference>
<feature type="repeat" description="WD" evidence="3">
    <location>
        <begin position="880"/>
        <end position="904"/>
    </location>
</feature>
<feature type="repeat" description="WD" evidence="3">
    <location>
        <begin position="916"/>
        <end position="945"/>
    </location>
</feature>
<feature type="domain" description="NACHT" evidence="4">
    <location>
        <begin position="246"/>
        <end position="395"/>
    </location>
</feature>
<dbReference type="PROSITE" id="PS50294">
    <property type="entry name" value="WD_REPEATS_REGION"/>
    <property type="match status" value="4"/>
</dbReference>
<keyword evidence="2" id="KW-0677">Repeat</keyword>
<dbReference type="InterPro" id="IPR019775">
    <property type="entry name" value="WD40_repeat_CS"/>
</dbReference>
<evidence type="ECO:0000256" key="3">
    <source>
        <dbReference type="PROSITE-ProRule" id="PRU00221"/>
    </source>
</evidence>
<feature type="repeat" description="WD" evidence="3">
    <location>
        <begin position="956"/>
        <end position="991"/>
    </location>
</feature>
<gene>
    <name evidence="5" type="ORF">BOTBODRAFT_115077</name>
</gene>
<dbReference type="InterPro" id="IPR056884">
    <property type="entry name" value="NPHP3-like_N"/>
</dbReference>
<feature type="repeat" description="WD" evidence="3">
    <location>
        <begin position="780"/>
        <end position="822"/>
    </location>
</feature>
<dbReference type="PRINTS" id="PR00320">
    <property type="entry name" value="GPROTEINBRPT"/>
</dbReference>
<dbReference type="PROSITE" id="PS50082">
    <property type="entry name" value="WD_REPEATS_2"/>
    <property type="match status" value="6"/>
</dbReference>
<evidence type="ECO:0000259" key="4">
    <source>
        <dbReference type="PROSITE" id="PS50837"/>
    </source>
</evidence>
<sequence>ITIQAREVPQSDAIDLLVEGLAQNLPSSHPIVSVGEKIDEFIEGVSSHESLKAIVSVLDIFVQAMDQVAKIHPVVNMAWQVVHALYQIPKNQLDRDDKIVRLISEIRDLYTTVHALEGVEKITELEDVVEAILQQTIECILFIREYAGLGFGKRLLHQTVASTDTKIKEFEVALRDLKDSFRSRSLVHITLVTARVSNRVEKMYLMGQLAPADMETFDLPRCQPGTRSHEIQLITEWVMDPGASERILWLPGLAGFGKSTLATTLADTFAGLRRLGAFLFFSRDVEERSSPSRVVKTLAYQLALFDHRIAEKVSGILDESPYMIRSHVRNQFTQLIVKSLRSIETLDDDGPLVLILDALDECGDPESRRSLLSALVDESRHLPSCIRILITSRPSDDIANALNGQAHIKCHSLEITPENSKDVKAFLRRSMARIAKSKRHLTLDPNWPGCPVLRVLTTHAGGLFIWADTAVKYMDDSMNPVQCLDILINGVTPKDRTDSLSQLYATVLQACQKWYDKEFCNVFCKLFGAILVAKLPLLPSAMDSLLSFPPNWSLQMTSYFRAVLIEEPTGAIRIIHPSFYDFLTNQSQVGSPWFINAQLHNKYMAFHCLDLLGLTLKENMQGLDHCLGPAAPPASALSSGTSYACLFWIPHVCETGGDLESFGEPLYQFLQFHLLHWLEAMCICKETREASHMLHKLQSWIQVSDHTLGHAPLYALVSESVKFCRYFSNIIEQHPLSVYQVALPFAPSQSHIYKVFHRDDVMPSISGNPLLAWPSWQMTLPGHKHGLKCMAHSPDGLRIATSGSREATVCIWDLMTGALVLGPLQGHQAQVCSVSFSPDGRRLASTSEGHASTHIAVWDSTTGTMALEPFGGHLETCFSSVAFSSDGLKLVSGSSNKAVCVWDVLTGIMVLGPLWHEDIVTSVSFSPDGSQIASGSDNGTIYVWDAASNLWPLASLKRHGLGVSSVAFSPDGTVIVSGSHDQTVCLWDVATVTGVPVIGPVVPTKAPVFAIQCSPDGSRAVSCAGSTICIWEMFSGDLLGPFSCGHRVGTVSISPDGLRAALGSFDGELSFWSMQSGAHVLASNQHQAAVEAMAFSQDGVRAVSASADKTICIWDAMAGTLIIGPLAGHNDGVCSVAFSPDGLRVASGSTDIRIWDATTGSCLCVYGQLQSDQRYFAMKFAPDGSKLSLISHVKVGMWNEMGTVWLWDMLKGVELEAFSLAPGPDQLHTQCPSFGMYAELLQFSTSKKRALEICLQGKGIPMFSGVRGLSICPGVIAVIIAHGPVVFVHFPSSHPLHYNIL</sequence>
<dbReference type="SUPFAM" id="SSF50978">
    <property type="entry name" value="WD40 repeat-like"/>
    <property type="match status" value="1"/>
</dbReference>
<accession>A0A067MGJ2</accession>
<dbReference type="SMART" id="SM00320">
    <property type="entry name" value="WD40"/>
    <property type="match status" value="9"/>
</dbReference>
<dbReference type="InterPro" id="IPR036322">
    <property type="entry name" value="WD40_repeat_dom_sf"/>
</dbReference>
<protein>
    <recommendedName>
        <fullName evidence="4">NACHT domain-containing protein</fullName>
    </recommendedName>
</protein>
<dbReference type="CDD" id="cd00200">
    <property type="entry name" value="WD40"/>
    <property type="match status" value="1"/>
</dbReference>
<dbReference type="InParanoid" id="A0A067MGJ2"/>
<keyword evidence="6" id="KW-1185">Reference proteome</keyword>
<dbReference type="SUPFAM" id="SSF82171">
    <property type="entry name" value="DPP6 N-terminal domain-like"/>
    <property type="match status" value="1"/>
</dbReference>
<proteinExistence type="predicted"/>
<dbReference type="Pfam" id="PF00400">
    <property type="entry name" value="WD40"/>
    <property type="match status" value="8"/>
</dbReference>
<feature type="repeat" description="WD" evidence="3">
    <location>
        <begin position="1126"/>
        <end position="1165"/>
    </location>
</feature>
<dbReference type="InterPro" id="IPR020472">
    <property type="entry name" value="WD40_PAC1"/>
</dbReference>